<evidence type="ECO:0000256" key="1">
    <source>
        <dbReference type="ARBA" id="ARBA00022448"/>
    </source>
</evidence>
<gene>
    <name evidence="5" type="ORF">CSP5_0939</name>
</gene>
<dbReference type="RefSeq" id="WP_148689728.1">
    <property type="nucleotide sequence ID" value="NZ_LT671858.1"/>
</dbReference>
<evidence type="ECO:0000313" key="5">
    <source>
        <dbReference type="EMBL" id="SIM59460.1"/>
    </source>
</evidence>
<dbReference type="EMBL" id="LT671858">
    <property type="protein sequence ID" value="SIM59460.1"/>
    <property type="molecule type" value="Genomic_DNA"/>
</dbReference>
<dbReference type="PROSITE" id="PS50893">
    <property type="entry name" value="ABC_TRANSPORTER_2"/>
    <property type="match status" value="1"/>
</dbReference>
<dbReference type="Proteomes" id="UP000195607">
    <property type="component" value="Chromosome I"/>
</dbReference>
<protein>
    <submittedName>
        <fullName evidence="5">PepT family ABC transporter ATPase</fullName>
    </submittedName>
</protein>
<dbReference type="SMART" id="SM00382">
    <property type="entry name" value="AAA"/>
    <property type="match status" value="1"/>
</dbReference>
<proteinExistence type="predicted"/>
<dbReference type="CDD" id="cd03257">
    <property type="entry name" value="ABC_NikE_OppD_transporters"/>
    <property type="match status" value="1"/>
</dbReference>
<evidence type="ECO:0000256" key="3">
    <source>
        <dbReference type="ARBA" id="ARBA00022840"/>
    </source>
</evidence>
<evidence type="ECO:0000313" key="6">
    <source>
        <dbReference type="Proteomes" id="UP000195607"/>
    </source>
</evidence>
<evidence type="ECO:0000259" key="4">
    <source>
        <dbReference type="PROSITE" id="PS50893"/>
    </source>
</evidence>
<dbReference type="PANTHER" id="PTHR43776:SF8">
    <property type="entry name" value="ABC TRANSPORTER, ATP-BINDING PROTEIN"/>
    <property type="match status" value="1"/>
</dbReference>
<dbReference type="GO" id="GO:0005524">
    <property type="term" value="F:ATP binding"/>
    <property type="evidence" value="ECO:0007669"/>
    <property type="project" value="UniProtKB-KW"/>
</dbReference>
<dbReference type="GO" id="GO:0055085">
    <property type="term" value="P:transmembrane transport"/>
    <property type="evidence" value="ECO:0007669"/>
    <property type="project" value="UniProtKB-ARBA"/>
</dbReference>
<dbReference type="GO" id="GO:0016887">
    <property type="term" value="F:ATP hydrolysis activity"/>
    <property type="evidence" value="ECO:0007669"/>
    <property type="project" value="InterPro"/>
</dbReference>
<accession>A0A1N5UFN0</accession>
<dbReference type="Pfam" id="PF00005">
    <property type="entry name" value="ABC_tran"/>
    <property type="match status" value="1"/>
</dbReference>
<dbReference type="PANTHER" id="PTHR43776">
    <property type="entry name" value="TRANSPORT ATP-BINDING PROTEIN"/>
    <property type="match status" value="1"/>
</dbReference>
<dbReference type="InterPro" id="IPR027417">
    <property type="entry name" value="P-loop_NTPase"/>
</dbReference>
<organism evidence="5 6">
    <name type="scientific">Cuniculiplasma divulgatum</name>
    <dbReference type="NCBI Taxonomy" id="1673428"/>
    <lineage>
        <taxon>Archaea</taxon>
        <taxon>Methanobacteriati</taxon>
        <taxon>Thermoplasmatota</taxon>
        <taxon>Thermoplasmata</taxon>
        <taxon>Thermoplasmatales</taxon>
        <taxon>Cuniculiplasmataceae</taxon>
        <taxon>Cuniculiplasma</taxon>
    </lineage>
</organism>
<dbReference type="SUPFAM" id="SSF52540">
    <property type="entry name" value="P-loop containing nucleoside triphosphate hydrolases"/>
    <property type="match status" value="1"/>
</dbReference>
<dbReference type="AlphaFoldDB" id="A0A1N5UFN0"/>
<keyword evidence="1" id="KW-0813">Transport</keyword>
<sequence length="265" mass="30277">MSLMEIQNLTKEFTVRKSLTKGDIVKALDEVSLELREKELLGIVGASGSGKSTLARLMVLLYRPTSGKIIFNNEDVSHHKGQRLKVYRKNIQMVFQDPYASLDPFHNVEWHIKRPLLINHYKGNVSDRVQELLTQVKLDPPSQFLDKYPHQMSGGQRQRVYMARALATEPKVLIADEPVSMLDVSLRIEILELLLSLRENLGISIIYITHDLNTVSMITDRIYVLNKGKVVESGNTKQVIENPVDEYTRRLIKAAPDPYKKIEVD</sequence>
<evidence type="ECO:0000256" key="2">
    <source>
        <dbReference type="ARBA" id="ARBA00022741"/>
    </source>
</evidence>
<keyword evidence="2" id="KW-0547">Nucleotide-binding</keyword>
<keyword evidence="3" id="KW-0067">ATP-binding</keyword>
<name>A0A1N5UFN0_9ARCH</name>
<feature type="domain" description="ABC transporter" evidence="4">
    <location>
        <begin position="4"/>
        <end position="252"/>
    </location>
</feature>
<dbReference type="InterPro" id="IPR003593">
    <property type="entry name" value="AAA+_ATPase"/>
</dbReference>
<dbReference type="InterPro" id="IPR050319">
    <property type="entry name" value="ABC_transp_ATP-bind"/>
</dbReference>
<reference evidence="5 6" key="1">
    <citation type="submission" date="2016-04" db="EMBL/GenBank/DDBJ databases">
        <authorList>
            <person name="Evans L.H."/>
            <person name="Alamgir A."/>
            <person name="Owens N."/>
            <person name="Weber N.D."/>
            <person name="Virtaneva K."/>
            <person name="Barbian K."/>
            <person name="Babar A."/>
            <person name="Rosenke K."/>
        </authorList>
    </citation>
    <scope>NUCLEOTIDE SEQUENCE [LARGE SCALE GENOMIC DNA]</scope>
    <source>
        <strain evidence="6">S5(T) (JCM 30642 \VKM B-2941)</strain>
    </source>
</reference>
<dbReference type="Gene3D" id="3.40.50.300">
    <property type="entry name" value="P-loop containing nucleotide triphosphate hydrolases"/>
    <property type="match status" value="1"/>
</dbReference>
<dbReference type="GeneID" id="41588208"/>
<dbReference type="InterPro" id="IPR003439">
    <property type="entry name" value="ABC_transporter-like_ATP-bd"/>
</dbReference>